<proteinExistence type="predicted"/>
<dbReference type="AlphaFoldDB" id="A0AB34JI14"/>
<accession>A0AB34JI14</accession>
<dbReference type="Proteomes" id="UP001515480">
    <property type="component" value="Unassembled WGS sequence"/>
</dbReference>
<reference evidence="2 3" key="1">
    <citation type="journal article" date="2024" name="Science">
        <title>Giant polyketide synthase enzymes in the biosynthesis of giant marine polyether toxins.</title>
        <authorList>
            <person name="Fallon T.R."/>
            <person name="Shende V.V."/>
            <person name="Wierzbicki I.H."/>
            <person name="Pendleton A.L."/>
            <person name="Watervoot N.F."/>
            <person name="Auber R.P."/>
            <person name="Gonzalez D.J."/>
            <person name="Wisecaver J.H."/>
            <person name="Moore B.S."/>
        </authorList>
    </citation>
    <scope>NUCLEOTIDE SEQUENCE [LARGE SCALE GENOMIC DNA]</scope>
    <source>
        <strain evidence="2 3">12B1</strain>
    </source>
</reference>
<evidence type="ECO:0000313" key="3">
    <source>
        <dbReference type="Proteomes" id="UP001515480"/>
    </source>
</evidence>
<feature type="region of interest" description="Disordered" evidence="1">
    <location>
        <begin position="63"/>
        <end position="86"/>
    </location>
</feature>
<organism evidence="2 3">
    <name type="scientific">Prymnesium parvum</name>
    <name type="common">Toxic golden alga</name>
    <dbReference type="NCBI Taxonomy" id="97485"/>
    <lineage>
        <taxon>Eukaryota</taxon>
        <taxon>Haptista</taxon>
        <taxon>Haptophyta</taxon>
        <taxon>Prymnesiophyceae</taxon>
        <taxon>Prymnesiales</taxon>
        <taxon>Prymnesiaceae</taxon>
        <taxon>Prymnesium</taxon>
    </lineage>
</organism>
<protein>
    <recommendedName>
        <fullName evidence="4">Protein-tyrosine sulfotransferase</fullName>
    </recommendedName>
</protein>
<evidence type="ECO:0000313" key="2">
    <source>
        <dbReference type="EMBL" id="KAL1521519.1"/>
    </source>
</evidence>
<sequence length="606" mass="65113">MASRCSSALPATWHPLAPSPSQPSVRCLTAACATLQIASVLQHHRASALAEAEGATGAECNAQSASSSHCPATEHAAPRPAPPPRELGVTDASACCRVRGDEAVRVAVCFFGALRSLSLTLASLRANLLRPLHEVASGAVDVFIHSMRTAGVDSSVSLYELDPCGVEEVEQSLADSAHNLTARARSTYRRGLEPTLCGSYSSLMPGYTEEFVRNIYRSRFSLAGVAALVLSHERRRQLEYTHVVAARPDTAFLAPLAWAPARERDGWARGVWTPNYFTGDLQASAELMRRSAADDEIGRCARHAFPRGRRGGVNDRFALGDARSMLRGYMAQYDAQLAPQGGVPLFTSEILLCAHLAAAGVRVGTLPVCMVRVRGNGTLAQAELELFMPRERPAHCAGLRVLRGAADEWNGCAAAAAELAGMPPDSRGRVTADLAAAAAACDERKNVGRGQGSALDVVVSRYASPPEALRRGRRQWLRLHRRRASASTAAGVAAEVVHFIERASAVIFGGADEVHDGVEDVYRTLRVRTRAVAPQPDDQCGLAFGVQLRCKEALCQWCRSARSGVIISLPPACKKHLSYSTVEQLLAYEIQISSQEILLENVQLRS</sequence>
<dbReference type="EMBL" id="JBGBPQ010000007">
    <property type="protein sequence ID" value="KAL1521519.1"/>
    <property type="molecule type" value="Genomic_DNA"/>
</dbReference>
<evidence type="ECO:0008006" key="4">
    <source>
        <dbReference type="Google" id="ProtNLM"/>
    </source>
</evidence>
<gene>
    <name evidence="2" type="ORF">AB1Y20_021179</name>
</gene>
<comment type="caution">
    <text evidence="2">The sequence shown here is derived from an EMBL/GenBank/DDBJ whole genome shotgun (WGS) entry which is preliminary data.</text>
</comment>
<name>A0AB34JI14_PRYPA</name>
<keyword evidence="3" id="KW-1185">Reference proteome</keyword>
<evidence type="ECO:0000256" key="1">
    <source>
        <dbReference type="SAM" id="MobiDB-lite"/>
    </source>
</evidence>